<evidence type="ECO:0000313" key="13">
    <source>
        <dbReference type="EMBL" id="SPH21813.1"/>
    </source>
</evidence>
<evidence type="ECO:0000256" key="7">
    <source>
        <dbReference type="ARBA" id="ARBA00022723"/>
    </source>
</evidence>
<keyword evidence="6 12" id="KW-0441">Lipid A biosynthesis</keyword>
<evidence type="ECO:0000256" key="2">
    <source>
        <dbReference type="ARBA" id="ARBA00002923"/>
    </source>
</evidence>
<reference evidence="13 14" key="1">
    <citation type="submission" date="2018-03" db="EMBL/GenBank/DDBJ databases">
        <authorList>
            <person name="Keele B.F."/>
        </authorList>
    </citation>
    <scope>NUCLEOTIDE SEQUENCE [LARGE SCALE GENOMIC DNA]</scope>
    <source>
        <strain evidence="13 14">CECT 8599</strain>
    </source>
</reference>
<dbReference type="Gene3D" id="3.30.230.20">
    <property type="entry name" value="lpxc deacetylase, domain 1"/>
    <property type="match status" value="1"/>
</dbReference>
<dbReference type="Gene3D" id="3.30.1700.10">
    <property type="entry name" value="lpxc deacetylase, domain 2"/>
    <property type="match status" value="1"/>
</dbReference>
<gene>
    <name evidence="12 13" type="primary">lpxC</name>
    <name evidence="13" type="ORF">ASD8599_02562</name>
</gene>
<comment type="cofactor">
    <cofactor evidence="1 12">
        <name>Zn(2+)</name>
        <dbReference type="ChEBI" id="CHEBI:29105"/>
    </cofactor>
</comment>
<proteinExistence type="inferred from homology"/>
<evidence type="ECO:0000256" key="6">
    <source>
        <dbReference type="ARBA" id="ARBA00022556"/>
    </source>
</evidence>
<name>A0A2R8BFC8_9RHOB</name>
<dbReference type="HAMAP" id="MF_00388">
    <property type="entry name" value="LpxC"/>
    <property type="match status" value="1"/>
</dbReference>
<evidence type="ECO:0000313" key="14">
    <source>
        <dbReference type="Proteomes" id="UP000244880"/>
    </source>
</evidence>
<dbReference type="InterPro" id="IPR015870">
    <property type="entry name" value="UDP-acyl_N-AcGlcN_deAcase_N"/>
</dbReference>
<evidence type="ECO:0000256" key="5">
    <source>
        <dbReference type="ARBA" id="ARBA00022516"/>
    </source>
</evidence>
<comment type="pathway">
    <text evidence="3 12">Glycolipid biosynthesis; lipid IV(A) biosynthesis; lipid IV(A) from (3R)-3-hydroxytetradecanoyl-[acyl-carrier-protein] and UDP-N-acetyl-alpha-D-glucosamine: step 2/6.</text>
</comment>
<dbReference type="PANTHER" id="PTHR33694">
    <property type="entry name" value="UDP-3-O-ACYL-N-ACETYLGLUCOSAMINE DEACETYLASE 1, MITOCHONDRIAL-RELATED"/>
    <property type="match status" value="1"/>
</dbReference>
<dbReference type="InterPro" id="IPR004463">
    <property type="entry name" value="UDP-acyl_GlcNac_deAcase"/>
</dbReference>
<dbReference type="SUPFAM" id="SSF54211">
    <property type="entry name" value="Ribosomal protein S5 domain 2-like"/>
    <property type="match status" value="2"/>
</dbReference>
<keyword evidence="5 12" id="KW-0444">Lipid biosynthesis</keyword>
<feature type="active site" description="Proton donor" evidence="12">
    <location>
        <position position="263"/>
    </location>
</feature>
<accession>A0A2R8BFC8</accession>
<dbReference type="EC" id="3.5.1.108" evidence="4 12"/>
<keyword evidence="14" id="KW-1185">Reference proteome</keyword>
<feature type="binding site" evidence="12">
    <location>
        <position position="240"/>
    </location>
    <ligand>
        <name>Zn(2+)</name>
        <dbReference type="ChEBI" id="CHEBI:29105"/>
    </ligand>
</feature>
<keyword evidence="9 12" id="KW-0862">Zinc</keyword>
<protein>
    <recommendedName>
        <fullName evidence="4 12">UDP-3-O-acyl-N-acetylglucosamine deacetylase</fullName>
        <shortName evidence="12">UDP-3-O-acyl-GlcNAc deacetylase</shortName>
        <ecNumber evidence="4 12">3.5.1.108</ecNumber>
    </recommendedName>
    <alternativeName>
        <fullName evidence="12">UDP-3-O-[R-3-hydroxymyristoyl]-N-acetylglucosamine deacetylase</fullName>
    </alternativeName>
</protein>
<evidence type="ECO:0000256" key="11">
    <source>
        <dbReference type="ARBA" id="ARBA00024535"/>
    </source>
</evidence>
<dbReference type="InterPro" id="IPR011334">
    <property type="entry name" value="UDP-acyl_GlcNac_deAcase_C"/>
</dbReference>
<dbReference type="GO" id="GO:0046872">
    <property type="term" value="F:metal ion binding"/>
    <property type="evidence" value="ECO:0007669"/>
    <property type="project" value="UniProtKB-KW"/>
</dbReference>
<evidence type="ECO:0000256" key="12">
    <source>
        <dbReference type="HAMAP-Rule" id="MF_00388"/>
    </source>
</evidence>
<comment type="similarity">
    <text evidence="12">Belongs to the LpxC family.</text>
</comment>
<evidence type="ECO:0000256" key="1">
    <source>
        <dbReference type="ARBA" id="ARBA00001947"/>
    </source>
</evidence>
<feature type="binding site" evidence="12">
    <location>
        <position position="78"/>
    </location>
    <ligand>
        <name>Zn(2+)</name>
        <dbReference type="ChEBI" id="CHEBI:29105"/>
    </ligand>
</feature>
<dbReference type="RefSeq" id="WP_108830161.1">
    <property type="nucleotide sequence ID" value="NZ_OMOR01000001.1"/>
</dbReference>
<feature type="binding site" evidence="12">
    <location>
        <position position="236"/>
    </location>
    <ligand>
        <name>Zn(2+)</name>
        <dbReference type="ChEBI" id="CHEBI:29105"/>
    </ligand>
</feature>
<sequence>MQTTIKSPISFSGRGLHSGAPATLTIRPAGAEHGIWFSRVDLNEGDRLIPARWDVVNRSPLCTKLENASGVTVSTVEHVMAAIAGCGIHNALIEIDGPEVPIVDGSAVPFVRGIMQRGVRVLDAPVRAFEIMQTVTVTEGDATATLSPADTLYIDFEIEFDDAAIGRQHKSLRMNNGSFARELCDSRTFCRQADVDAMQANGLALGGVPGQNAVVFDGDAVLSPGGLRHSDEPVRHKMLDALGDLALAGAPLIGRYTGVRSGHSLTNTLLRKAFATPGAVRMVVCDAQMATRLPGYGLVWDEIPQVA</sequence>
<keyword evidence="10 12" id="KW-0443">Lipid metabolism</keyword>
<evidence type="ECO:0000256" key="9">
    <source>
        <dbReference type="ARBA" id="ARBA00022833"/>
    </source>
</evidence>
<dbReference type="EMBL" id="OMOR01000001">
    <property type="protein sequence ID" value="SPH21813.1"/>
    <property type="molecule type" value="Genomic_DNA"/>
</dbReference>
<evidence type="ECO:0000256" key="4">
    <source>
        <dbReference type="ARBA" id="ARBA00012745"/>
    </source>
</evidence>
<evidence type="ECO:0000256" key="3">
    <source>
        <dbReference type="ARBA" id="ARBA00005002"/>
    </source>
</evidence>
<evidence type="ECO:0000256" key="10">
    <source>
        <dbReference type="ARBA" id="ARBA00023098"/>
    </source>
</evidence>
<dbReference type="InterPro" id="IPR020568">
    <property type="entry name" value="Ribosomal_Su5_D2-typ_SF"/>
</dbReference>
<organism evidence="13 14">
    <name type="scientific">Ascidiaceihabitans donghaensis</name>
    <dbReference type="NCBI Taxonomy" id="1510460"/>
    <lineage>
        <taxon>Bacteria</taxon>
        <taxon>Pseudomonadati</taxon>
        <taxon>Pseudomonadota</taxon>
        <taxon>Alphaproteobacteria</taxon>
        <taxon>Rhodobacterales</taxon>
        <taxon>Paracoccaceae</taxon>
        <taxon>Ascidiaceihabitans</taxon>
    </lineage>
</organism>
<comment type="function">
    <text evidence="2 12">Catalyzes the hydrolysis of UDP-3-O-myristoyl-N-acetylglucosamine to form UDP-3-O-myristoylglucosamine and acetate, the committed step in lipid A biosynthesis.</text>
</comment>
<dbReference type="NCBIfam" id="TIGR00325">
    <property type="entry name" value="lpxC"/>
    <property type="match status" value="1"/>
</dbReference>
<comment type="catalytic activity">
    <reaction evidence="11 12">
        <text>a UDP-3-O-[(3R)-3-hydroxyacyl]-N-acetyl-alpha-D-glucosamine + H2O = a UDP-3-O-[(3R)-3-hydroxyacyl]-alpha-D-glucosamine + acetate</text>
        <dbReference type="Rhea" id="RHEA:67816"/>
        <dbReference type="ChEBI" id="CHEBI:15377"/>
        <dbReference type="ChEBI" id="CHEBI:30089"/>
        <dbReference type="ChEBI" id="CHEBI:137740"/>
        <dbReference type="ChEBI" id="CHEBI:173225"/>
        <dbReference type="EC" id="3.5.1.108"/>
    </reaction>
</comment>
<dbReference type="GO" id="GO:0009245">
    <property type="term" value="P:lipid A biosynthetic process"/>
    <property type="evidence" value="ECO:0007669"/>
    <property type="project" value="UniProtKB-UniRule"/>
</dbReference>
<dbReference type="UniPathway" id="UPA00359">
    <property type="reaction ID" value="UER00478"/>
</dbReference>
<dbReference type="GO" id="GO:0016020">
    <property type="term" value="C:membrane"/>
    <property type="evidence" value="ECO:0007669"/>
    <property type="project" value="GOC"/>
</dbReference>
<keyword evidence="8 12" id="KW-0378">Hydrolase</keyword>
<dbReference type="PANTHER" id="PTHR33694:SF1">
    <property type="entry name" value="UDP-3-O-ACYL-N-ACETYLGLUCOSAMINE DEACETYLASE 1, MITOCHONDRIAL-RELATED"/>
    <property type="match status" value="1"/>
</dbReference>
<dbReference type="Pfam" id="PF03331">
    <property type="entry name" value="LpxC"/>
    <property type="match status" value="1"/>
</dbReference>
<keyword evidence="7 12" id="KW-0479">Metal-binding</keyword>
<dbReference type="OrthoDB" id="9802746at2"/>
<dbReference type="Proteomes" id="UP000244880">
    <property type="component" value="Unassembled WGS sequence"/>
</dbReference>
<dbReference type="AlphaFoldDB" id="A0A2R8BFC8"/>
<evidence type="ECO:0000256" key="8">
    <source>
        <dbReference type="ARBA" id="ARBA00022801"/>
    </source>
</evidence>
<dbReference type="GO" id="GO:0103117">
    <property type="term" value="F:UDP-3-O-acyl-N-acetylglucosamine deacetylase activity"/>
    <property type="evidence" value="ECO:0007669"/>
    <property type="project" value="UniProtKB-UniRule"/>
</dbReference>